<dbReference type="EMBL" id="CM044708">
    <property type="protein sequence ID" value="KAI5649995.1"/>
    <property type="molecule type" value="Genomic_DNA"/>
</dbReference>
<name>A0ACB9ZRE4_CATRO</name>
<reference evidence="2" key="1">
    <citation type="journal article" date="2023" name="Nat. Plants">
        <title>Single-cell RNA sequencing provides a high-resolution roadmap for understanding the multicellular compartmentation of specialized metabolism.</title>
        <authorList>
            <person name="Sun S."/>
            <person name="Shen X."/>
            <person name="Li Y."/>
            <person name="Li Y."/>
            <person name="Wang S."/>
            <person name="Li R."/>
            <person name="Zhang H."/>
            <person name="Shen G."/>
            <person name="Guo B."/>
            <person name="Wei J."/>
            <person name="Xu J."/>
            <person name="St-Pierre B."/>
            <person name="Chen S."/>
            <person name="Sun C."/>
        </authorList>
    </citation>
    <scope>NUCLEOTIDE SEQUENCE [LARGE SCALE GENOMIC DNA]</scope>
</reference>
<evidence type="ECO:0000313" key="1">
    <source>
        <dbReference type="EMBL" id="KAI5649995.1"/>
    </source>
</evidence>
<keyword evidence="2" id="KW-1185">Reference proteome</keyword>
<dbReference type="Proteomes" id="UP001060085">
    <property type="component" value="Linkage Group LG08"/>
</dbReference>
<comment type="caution">
    <text evidence="1">The sequence shown here is derived from an EMBL/GenBank/DDBJ whole genome shotgun (WGS) entry which is preliminary data.</text>
</comment>
<sequence>MEEVPVHVHLGPLNPDVLMRPYEHRSGCGDHETCITNLQCRRFGYSLFQSYSTAPYHMLPDFSECLVHVRYLSLLEDFEAISTYNWGSCVLGLYGCLIMTLTSMLQEVDDMDTGVIQGPPSSST</sequence>
<proteinExistence type="predicted"/>
<organism evidence="1 2">
    <name type="scientific">Catharanthus roseus</name>
    <name type="common">Madagascar periwinkle</name>
    <name type="synonym">Vinca rosea</name>
    <dbReference type="NCBI Taxonomy" id="4058"/>
    <lineage>
        <taxon>Eukaryota</taxon>
        <taxon>Viridiplantae</taxon>
        <taxon>Streptophyta</taxon>
        <taxon>Embryophyta</taxon>
        <taxon>Tracheophyta</taxon>
        <taxon>Spermatophyta</taxon>
        <taxon>Magnoliopsida</taxon>
        <taxon>eudicotyledons</taxon>
        <taxon>Gunneridae</taxon>
        <taxon>Pentapetalae</taxon>
        <taxon>asterids</taxon>
        <taxon>lamiids</taxon>
        <taxon>Gentianales</taxon>
        <taxon>Apocynaceae</taxon>
        <taxon>Rauvolfioideae</taxon>
        <taxon>Vinceae</taxon>
        <taxon>Catharanthinae</taxon>
        <taxon>Catharanthus</taxon>
    </lineage>
</organism>
<gene>
    <name evidence="1" type="ORF">M9H77_36000</name>
</gene>
<protein>
    <submittedName>
        <fullName evidence="1">Uncharacterized protein</fullName>
    </submittedName>
</protein>
<evidence type="ECO:0000313" key="2">
    <source>
        <dbReference type="Proteomes" id="UP001060085"/>
    </source>
</evidence>
<accession>A0ACB9ZRE4</accession>